<dbReference type="SUPFAM" id="SSF55770">
    <property type="entry name" value="Profilin (actin-binding protein)"/>
    <property type="match status" value="1"/>
</dbReference>
<dbReference type="InterPro" id="IPR048278">
    <property type="entry name" value="PFN"/>
</dbReference>
<evidence type="ECO:0000313" key="2">
    <source>
        <dbReference type="RefSeq" id="XP_013084318.2"/>
    </source>
</evidence>
<name>A0A9U8EEK3_BIOGL</name>
<accession>A0A9U8EEK3</accession>
<dbReference type="OrthoDB" id="421374at2759"/>
<dbReference type="Pfam" id="PF00235">
    <property type="entry name" value="Profilin"/>
    <property type="match status" value="1"/>
</dbReference>
<organism evidence="1 2">
    <name type="scientific">Biomphalaria glabrata</name>
    <name type="common">Bloodfluke planorb</name>
    <name type="synonym">Freshwater snail</name>
    <dbReference type="NCBI Taxonomy" id="6526"/>
    <lineage>
        <taxon>Eukaryota</taxon>
        <taxon>Metazoa</taxon>
        <taxon>Spiralia</taxon>
        <taxon>Lophotrochozoa</taxon>
        <taxon>Mollusca</taxon>
        <taxon>Gastropoda</taxon>
        <taxon>Heterobranchia</taxon>
        <taxon>Euthyneura</taxon>
        <taxon>Panpulmonata</taxon>
        <taxon>Hygrophila</taxon>
        <taxon>Lymnaeoidea</taxon>
        <taxon>Planorbidae</taxon>
        <taxon>Biomphalaria</taxon>
    </lineage>
</organism>
<protein>
    <submittedName>
        <fullName evidence="2">Uncharacterized protein LOC106069245 isoform X1</fullName>
    </submittedName>
</protein>
<proteinExistence type="predicted"/>
<sequence>MSRPSSMLELMTWSEIIENLKSEGQLKVAVIYDLKGSKIAETSGNMLSEEDGIAVLKSLSSVHCSIYGLFFLGNKFSCMNVDRNTLIGHAGQDLFVAYQSLNFLICAIASRSEKVSCLGIIKNFAQRLVEDATVPSLM</sequence>
<dbReference type="Proteomes" id="UP001165740">
    <property type="component" value="Chromosome 5"/>
</dbReference>
<dbReference type="GO" id="GO:0003779">
    <property type="term" value="F:actin binding"/>
    <property type="evidence" value="ECO:0007669"/>
    <property type="project" value="InterPro"/>
</dbReference>
<dbReference type="Gene3D" id="3.30.450.30">
    <property type="entry name" value="Dynein light chain 2a, cytoplasmic"/>
    <property type="match status" value="1"/>
</dbReference>
<evidence type="ECO:0000313" key="1">
    <source>
        <dbReference type="Proteomes" id="UP001165740"/>
    </source>
</evidence>
<dbReference type="InterPro" id="IPR036140">
    <property type="entry name" value="PFN_sf"/>
</dbReference>
<dbReference type="GeneID" id="106069245"/>
<dbReference type="KEGG" id="bgt:106069245"/>
<keyword evidence="1" id="KW-1185">Reference proteome</keyword>
<reference evidence="2" key="1">
    <citation type="submission" date="2025-08" db="UniProtKB">
        <authorList>
            <consortium name="RefSeq"/>
        </authorList>
    </citation>
    <scope>IDENTIFICATION</scope>
</reference>
<dbReference type="AlphaFoldDB" id="A0A9U8EEK3"/>
<dbReference type="RefSeq" id="XP_013084318.2">
    <property type="nucleotide sequence ID" value="XM_013228864.2"/>
</dbReference>
<dbReference type="OMA" id="LELMTWN"/>
<gene>
    <name evidence="2" type="primary">LOC106069245</name>
</gene>